<feature type="transmembrane region" description="Helical" evidence="1">
    <location>
        <begin position="21"/>
        <end position="40"/>
    </location>
</feature>
<keyword evidence="1" id="KW-0812">Transmembrane</keyword>
<reference evidence="2" key="1">
    <citation type="journal article" date="2021" name="Proc. Natl. Acad. Sci. U.S.A.">
        <title>A Catalog of Tens of Thousands of Viruses from Human Metagenomes Reveals Hidden Associations with Chronic Diseases.</title>
        <authorList>
            <person name="Tisza M.J."/>
            <person name="Buck C.B."/>
        </authorList>
    </citation>
    <scope>NUCLEOTIDE SEQUENCE</scope>
    <source>
        <strain evidence="2">Ct7M529</strain>
    </source>
</reference>
<keyword evidence="1" id="KW-1133">Transmembrane helix</keyword>
<evidence type="ECO:0000256" key="1">
    <source>
        <dbReference type="SAM" id="Phobius"/>
    </source>
</evidence>
<dbReference type="InterPro" id="IPR008784">
    <property type="entry name" value="Podovirus_Gp16"/>
</dbReference>
<proteinExistence type="predicted"/>
<sequence>MKSKLFKAEQKALLYKSKEFFSIRGCLGVTWAWFYCLLGGREAGKSYSVTEFFVRQWKKYKIPFIWLRLNEASMKKMLVNNAEKLVDADIYRKYGLELKVKGNNVYDHGEKMATVLALSTFANDKGVAHFDKDFLDQICPGGHKMYYHICLDEFQLEKTQRSQGDIAYQFVNQMENLVRSTKERMRIFLIGNTLEECSDILTMFNFIPEKFGRYKLKSKRCYIDYMEPTDAYKARRKGTVGDLLAGNTSNFTNKVEFDKSLVVPGKRLTKPKAVIWFSETVKFTLWEGDIISVWNREQCKQNWAMRPYIDLPYDQKLRDSVIQLYDNRAFYFHNLISQKKFQKELQIIKPRKQ</sequence>
<keyword evidence="1" id="KW-0472">Membrane</keyword>
<evidence type="ECO:0000313" key="2">
    <source>
        <dbReference type="EMBL" id="DAD74196.1"/>
    </source>
</evidence>
<dbReference type="Pfam" id="PF05894">
    <property type="entry name" value="Podovirus_Gp16"/>
    <property type="match status" value="1"/>
</dbReference>
<accession>A0A8S5LW50</accession>
<organism evidence="2">
    <name type="scientific">Herelleviridae sp. ct7M529</name>
    <dbReference type="NCBI Taxonomy" id="2826787"/>
    <lineage>
        <taxon>Viruses</taxon>
        <taxon>Duplodnaviria</taxon>
        <taxon>Heunggongvirae</taxon>
        <taxon>Uroviricota</taxon>
        <taxon>Caudoviricetes</taxon>
        <taxon>Herelleviridae</taxon>
    </lineage>
</organism>
<dbReference type="EMBL" id="BK014754">
    <property type="protein sequence ID" value="DAD74196.1"/>
    <property type="molecule type" value="Genomic_DNA"/>
</dbReference>
<protein>
    <submittedName>
        <fullName evidence="2">Terminase</fullName>
    </submittedName>
</protein>
<name>A0A8S5LW50_9CAUD</name>